<keyword evidence="2" id="KW-1185">Reference proteome</keyword>
<organism evidence="1 2">
    <name type="scientific">Absidia repens</name>
    <dbReference type="NCBI Taxonomy" id="90262"/>
    <lineage>
        <taxon>Eukaryota</taxon>
        <taxon>Fungi</taxon>
        <taxon>Fungi incertae sedis</taxon>
        <taxon>Mucoromycota</taxon>
        <taxon>Mucoromycotina</taxon>
        <taxon>Mucoromycetes</taxon>
        <taxon>Mucorales</taxon>
        <taxon>Cunninghamellaceae</taxon>
        <taxon>Absidia</taxon>
    </lineage>
</organism>
<proteinExistence type="predicted"/>
<protein>
    <submittedName>
        <fullName evidence="1">Uncharacterized protein</fullName>
    </submittedName>
</protein>
<dbReference type="Proteomes" id="UP000193560">
    <property type="component" value="Unassembled WGS sequence"/>
</dbReference>
<comment type="caution">
    <text evidence="1">The sequence shown here is derived from an EMBL/GenBank/DDBJ whole genome shotgun (WGS) entry which is preliminary data.</text>
</comment>
<name>A0A1X2IZ31_9FUNG</name>
<dbReference type="EMBL" id="MCGE01000002">
    <property type="protein sequence ID" value="ORZ24522.1"/>
    <property type="molecule type" value="Genomic_DNA"/>
</dbReference>
<dbReference type="AlphaFoldDB" id="A0A1X2IZ31"/>
<evidence type="ECO:0000313" key="2">
    <source>
        <dbReference type="Proteomes" id="UP000193560"/>
    </source>
</evidence>
<accession>A0A1X2IZ31</accession>
<sequence length="125" mass="14332">MDHHSQYGSSSAKWVKLVKVGQGGENANTSLFYYIFVHSDDIGHSEEDTIEQMCNTNSSLKVVMKNYQLSSFDTYRRHQGDSAGPLTTCAKYLMDLVEISLVLDVNRYWWNSLDLDQTQLQDQRS</sequence>
<evidence type="ECO:0000313" key="1">
    <source>
        <dbReference type="EMBL" id="ORZ24522.1"/>
    </source>
</evidence>
<reference evidence="1 2" key="1">
    <citation type="submission" date="2016-07" db="EMBL/GenBank/DDBJ databases">
        <title>Pervasive Adenine N6-methylation of Active Genes in Fungi.</title>
        <authorList>
            <consortium name="DOE Joint Genome Institute"/>
            <person name="Mondo S.J."/>
            <person name="Dannebaum R.O."/>
            <person name="Kuo R.C."/>
            <person name="Labutti K."/>
            <person name="Haridas S."/>
            <person name="Kuo A."/>
            <person name="Salamov A."/>
            <person name="Ahrendt S.R."/>
            <person name="Lipzen A."/>
            <person name="Sullivan W."/>
            <person name="Andreopoulos W.B."/>
            <person name="Clum A."/>
            <person name="Lindquist E."/>
            <person name="Daum C."/>
            <person name="Ramamoorthy G.K."/>
            <person name="Gryganskyi A."/>
            <person name="Culley D."/>
            <person name="Magnuson J.K."/>
            <person name="James T.Y."/>
            <person name="O'Malley M.A."/>
            <person name="Stajich J.E."/>
            <person name="Spatafora J.W."/>
            <person name="Visel A."/>
            <person name="Grigoriev I.V."/>
        </authorList>
    </citation>
    <scope>NUCLEOTIDE SEQUENCE [LARGE SCALE GENOMIC DNA]</scope>
    <source>
        <strain evidence="1 2">NRRL 1336</strain>
    </source>
</reference>
<gene>
    <name evidence="1" type="ORF">BCR42DRAFT_387331</name>
</gene>